<organism evidence="11 12">
    <name type="scientific">Kurthia sibirica</name>
    <dbReference type="NCBI Taxonomy" id="202750"/>
    <lineage>
        <taxon>Bacteria</taxon>
        <taxon>Bacillati</taxon>
        <taxon>Bacillota</taxon>
        <taxon>Bacilli</taxon>
        <taxon>Bacillales</taxon>
        <taxon>Caryophanaceae</taxon>
        <taxon>Kurthia</taxon>
    </lineage>
</organism>
<dbReference type="PROSITE" id="PS00409">
    <property type="entry name" value="PROKAR_NTER_METHYL"/>
    <property type="match status" value="1"/>
</dbReference>
<dbReference type="InterPro" id="IPR000983">
    <property type="entry name" value="Bac_GSPG_pilin"/>
</dbReference>
<keyword evidence="4" id="KW-0488">Methylation</keyword>
<evidence type="ECO:0000256" key="9">
    <source>
        <dbReference type="ARBA" id="ARBA00043982"/>
    </source>
</evidence>
<evidence type="ECO:0000256" key="2">
    <source>
        <dbReference type="ARBA" id="ARBA00004241"/>
    </source>
</evidence>
<evidence type="ECO:0000256" key="6">
    <source>
        <dbReference type="ARBA" id="ARBA00022989"/>
    </source>
</evidence>
<dbReference type="OrthoDB" id="1798043at2"/>
<dbReference type="PANTHER" id="PTHR30093:SF2">
    <property type="entry name" value="TYPE II SECRETION SYSTEM PROTEIN H"/>
    <property type="match status" value="1"/>
</dbReference>
<accession>A0A2U3ALY4</accession>
<comment type="similarity">
    <text evidence="9">Belongs to the ComGC family.</text>
</comment>
<dbReference type="RefSeq" id="WP_109305894.1">
    <property type="nucleotide sequence ID" value="NZ_BJUF01000017.1"/>
</dbReference>
<evidence type="ECO:0000313" key="11">
    <source>
        <dbReference type="EMBL" id="PWI25535.1"/>
    </source>
</evidence>
<sequence length="101" mass="11433">MRSQKGFTLIEMLIVLLIIAILLMIIIPNVTRHFTTIGNKGCEAYMKMVQGQTEAYKIDNGRYPTSIAQLVEEKYLKEGISEKSCPGRTLLIVEGEVKDER</sequence>
<evidence type="ECO:0000313" key="12">
    <source>
        <dbReference type="Proteomes" id="UP000245938"/>
    </source>
</evidence>
<evidence type="ECO:0000256" key="4">
    <source>
        <dbReference type="ARBA" id="ARBA00022481"/>
    </source>
</evidence>
<keyword evidence="7 10" id="KW-0472">Membrane</keyword>
<dbReference type="Pfam" id="PF07963">
    <property type="entry name" value="N_methyl"/>
    <property type="match status" value="1"/>
</dbReference>
<dbReference type="GO" id="GO:0005886">
    <property type="term" value="C:plasma membrane"/>
    <property type="evidence" value="ECO:0007669"/>
    <property type="project" value="UniProtKB-SubCell"/>
</dbReference>
<evidence type="ECO:0000256" key="1">
    <source>
        <dbReference type="ARBA" id="ARBA00004162"/>
    </source>
</evidence>
<dbReference type="PANTHER" id="PTHR30093">
    <property type="entry name" value="GENERAL SECRETION PATHWAY PROTEIN G"/>
    <property type="match status" value="1"/>
</dbReference>
<keyword evidence="8" id="KW-0178">Competence</keyword>
<feature type="transmembrane region" description="Helical" evidence="10">
    <location>
        <begin position="7"/>
        <end position="27"/>
    </location>
</feature>
<evidence type="ECO:0000256" key="10">
    <source>
        <dbReference type="SAM" id="Phobius"/>
    </source>
</evidence>
<dbReference type="InterPro" id="IPR045584">
    <property type="entry name" value="Pilin-like"/>
</dbReference>
<keyword evidence="3" id="KW-1003">Cell membrane</keyword>
<evidence type="ECO:0000256" key="7">
    <source>
        <dbReference type="ARBA" id="ARBA00023136"/>
    </source>
</evidence>
<reference evidence="11 12" key="1">
    <citation type="submission" date="2018-05" db="EMBL/GenBank/DDBJ databases">
        <title>Kurthia sibirica genome sequence.</title>
        <authorList>
            <person name="Maclea K.S."/>
            <person name="Goen A.E."/>
        </authorList>
    </citation>
    <scope>NUCLEOTIDE SEQUENCE [LARGE SCALE GENOMIC DNA]</scope>
    <source>
        <strain evidence="11 12">ATCC 49154</strain>
    </source>
</reference>
<dbReference type="GO" id="GO:0015628">
    <property type="term" value="P:protein secretion by the type II secretion system"/>
    <property type="evidence" value="ECO:0007669"/>
    <property type="project" value="InterPro"/>
</dbReference>
<dbReference type="GO" id="GO:0015627">
    <property type="term" value="C:type II protein secretion system complex"/>
    <property type="evidence" value="ECO:0007669"/>
    <property type="project" value="InterPro"/>
</dbReference>
<name>A0A2U3ALY4_9BACL</name>
<dbReference type="NCBIfam" id="NF040999">
    <property type="entry name" value="pilin_ComGC"/>
    <property type="match status" value="1"/>
</dbReference>
<gene>
    <name evidence="11" type="ORF">DEX24_07970</name>
</gene>
<keyword evidence="12" id="KW-1185">Reference proteome</keyword>
<protein>
    <submittedName>
        <fullName evidence="11">Competence protein ComG</fullName>
    </submittedName>
</protein>
<dbReference type="GO" id="GO:0030420">
    <property type="term" value="P:establishment of competence for transformation"/>
    <property type="evidence" value="ECO:0007669"/>
    <property type="project" value="UniProtKB-KW"/>
</dbReference>
<dbReference type="Gene3D" id="3.30.700.10">
    <property type="entry name" value="Glycoprotein, Type 4 Pilin"/>
    <property type="match status" value="1"/>
</dbReference>
<dbReference type="InterPro" id="IPR016940">
    <property type="entry name" value="ComGC"/>
</dbReference>
<dbReference type="GO" id="GO:0009986">
    <property type="term" value="C:cell surface"/>
    <property type="evidence" value="ECO:0007669"/>
    <property type="project" value="UniProtKB-SubCell"/>
</dbReference>
<dbReference type="InterPro" id="IPR012902">
    <property type="entry name" value="N_methyl_site"/>
</dbReference>
<dbReference type="PRINTS" id="PR00813">
    <property type="entry name" value="BCTERIALGSPG"/>
</dbReference>
<keyword evidence="6 10" id="KW-1133">Transmembrane helix</keyword>
<evidence type="ECO:0000256" key="5">
    <source>
        <dbReference type="ARBA" id="ARBA00022692"/>
    </source>
</evidence>
<comment type="subcellular location">
    <subcellularLocation>
        <location evidence="1">Cell membrane</location>
        <topology evidence="1">Single-pass membrane protein</topology>
    </subcellularLocation>
    <subcellularLocation>
        <location evidence="2">Cell surface</location>
    </subcellularLocation>
</comment>
<keyword evidence="5 10" id="KW-0812">Transmembrane</keyword>
<dbReference type="Proteomes" id="UP000245938">
    <property type="component" value="Unassembled WGS sequence"/>
</dbReference>
<evidence type="ECO:0000256" key="3">
    <source>
        <dbReference type="ARBA" id="ARBA00022475"/>
    </source>
</evidence>
<dbReference type="AlphaFoldDB" id="A0A2U3ALY4"/>
<proteinExistence type="inferred from homology"/>
<dbReference type="SUPFAM" id="SSF54523">
    <property type="entry name" value="Pili subunits"/>
    <property type="match status" value="1"/>
</dbReference>
<evidence type="ECO:0000256" key="8">
    <source>
        <dbReference type="ARBA" id="ARBA00023287"/>
    </source>
</evidence>
<dbReference type="NCBIfam" id="TIGR02532">
    <property type="entry name" value="IV_pilin_GFxxxE"/>
    <property type="match status" value="1"/>
</dbReference>
<dbReference type="EMBL" id="QFVR01000008">
    <property type="protein sequence ID" value="PWI25535.1"/>
    <property type="molecule type" value="Genomic_DNA"/>
</dbReference>
<comment type="caution">
    <text evidence="11">The sequence shown here is derived from an EMBL/GenBank/DDBJ whole genome shotgun (WGS) entry which is preliminary data.</text>
</comment>